<dbReference type="Pfam" id="PF00550">
    <property type="entry name" value="PP-binding"/>
    <property type="match status" value="1"/>
</dbReference>
<keyword evidence="2" id="KW-0596">Phosphopantetheine</keyword>
<dbReference type="FunFam" id="3.40.50.12780:FF:000014">
    <property type="entry name" value="Nonribosomal peptide synthetase 1"/>
    <property type="match status" value="1"/>
</dbReference>
<evidence type="ECO:0000259" key="6">
    <source>
        <dbReference type="PROSITE" id="PS50075"/>
    </source>
</evidence>
<dbReference type="Gene3D" id="3.40.50.12780">
    <property type="entry name" value="N-terminal domain of ligase-like"/>
    <property type="match status" value="1"/>
</dbReference>
<evidence type="ECO:0000313" key="8">
    <source>
        <dbReference type="Proteomes" id="UP000030816"/>
    </source>
</evidence>
<feature type="domain" description="Carrier" evidence="6">
    <location>
        <begin position="790"/>
        <end position="866"/>
    </location>
</feature>
<dbReference type="PANTHER" id="PTHR45527:SF3">
    <property type="entry name" value="SIDEROPHORE SYNTHETASE (EUROFUNG)"/>
    <property type="match status" value="1"/>
</dbReference>
<evidence type="ECO:0000256" key="3">
    <source>
        <dbReference type="ARBA" id="ARBA00022553"/>
    </source>
</evidence>
<reference evidence="7 8" key="1">
    <citation type="journal article" date="2014" name="Proc. Natl. Acad. Sci. U.S.A.">
        <title>Trajectory and genomic determinants of fungal-pathogen speciation and host adaptation.</title>
        <authorList>
            <person name="Hu X."/>
            <person name="Xiao G."/>
            <person name="Zheng P."/>
            <person name="Shang Y."/>
            <person name="Su Y."/>
            <person name="Zhang X."/>
            <person name="Liu X."/>
            <person name="Zhan S."/>
            <person name="St Leger R.J."/>
            <person name="Wang C."/>
        </authorList>
    </citation>
    <scope>NUCLEOTIDE SEQUENCE [LARGE SCALE GENOMIC DNA]</scope>
    <source>
        <strain evidence="7 8">ARSEF 1941</strain>
    </source>
</reference>
<keyword evidence="3" id="KW-0597">Phosphoprotein</keyword>
<gene>
    <name evidence="7" type="ORF">MAM_04513</name>
</gene>
<dbReference type="Pfam" id="PF00668">
    <property type="entry name" value="Condensation"/>
    <property type="match status" value="1"/>
</dbReference>
<keyword evidence="8" id="KW-1185">Reference proteome</keyword>
<organism evidence="7 8">
    <name type="scientific">Metarhizium album (strain ARSEF 1941)</name>
    <dbReference type="NCBI Taxonomy" id="1081103"/>
    <lineage>
        <taxon>Eukaryota</taxon>
        <taxon>Fungi</taxon>
        <taxon>Dikarya</taxon>
        <taxon>Ascomycota</taxon>
        <taxon>Pezizomycotina</taxon>
        <taxon>Sordariomycetes</taxon>
        <taxon>Hypocreomycetidae</taxon>
        <taxon>Hypocreales</taxon>
        <taxon>Clavicipitaceae</taxon>
        <taxon>Metarhizium</taxon>
    </lineage>
</organism>
<keyword evidence="4" id="KW-0436">Ligase</keyword>
<name>A0A0B2WTW6_METAS</name>
<dbReference type="InterPro" id="IPR000873">
    <property type="entry name" value="AMP-dep_synth/lig_dom"/>
</dbReference>
<dbReference type="Pfam" id="PF00501">
    <property type="entry name" value="AMP-binding"/>
    <property type="match status" value="1"/>
</dbReference>
<proteinExistence type="inferred from homology"/>
<dbReference type="InterPro" id="IPR006162">
    <property type="entry name" value="Ppantetheine_attach_site"/>
</dbReference>
<dbReference type="FunFam" id="3.30.300.30:FF:000015">
    <property type="entry name" value="Nonribosomal peptide synthase SidD"/>
    <property type="match status" value="1"/>
</dbReference>
<dbReference type="Gene3D" id="3.30.559.30">
    <property type="entry name" value="Nonribosomal peptide synthetase, condensation domain"/>
    <property type="match status" value="2"/>
</dbReference>
<dbReference type="InterPro" id="IPR010071">
    <property type="entry name" value="AA_adenyl_dom"/>
</dbReference>
<evidence type="ECO:0000256" key="4">
    <source>
        <dbReference type="ARBA" id="ARBA00022598"/>
    </source>
</evidence>
<dbReference type="GO" id="GO:0016874">
    <property type="term" value="F:ligase activity"/>
    <property type="evidence" value="ECO:0007669"/>
    <property type="project" value="UniProtKB-KW"/>
</dbReference>
<accession>A0A0B2WTW6</accession>
<dbReference type="PROSITE" id="PS50075">
    <property type="entry name" value="CARRIER"/>
    <property type="match status" value="1"/>
</dbReference>
<dbReference type="InterPro" id="IPR001242">
    <property type="entry name" value="Condensation_dom"/>
</dbReference>
<protein>
    <submittedName>
        <fullName evidence="7">Peptide synthetase</fullName>
    </submittedName>
</protein>
<dbReference type="GO" id="GO:0031177">
    <property type="term" value="F:phosphopantetheine binding"/>
    <property type="evidence" value="ECO:0007669"/>
    <property type="project" value="TreeGrafter"/>
</dbReference>
<dbReference type="InterPro" id="IPR023213">
    <property type="entry name" value="CAT-like_dom_sf"/>
</dbReference>
<dbReference type="CDD" id="cd19545">
    <property type="entry name" value="FUM14_C_NRPS-like"/>
    <property type="match status" value="1"/>
</dbReference>
<evidence type="ECO:0000256" key="5">
    <source>
        <dbReference type="ARBA" id="ARBA00029454"/>
    </source>
</evidence>
<dbReference type="STRING" id="1081103.A0A0B2WTW6"/>
<dbReference type="RefSeq" id="XP_040678564.1">
    <property type="nucleotide sequence ID" value="XM_040823311.1"/>
</dbReference>
<dbReference type="Gene3D" id="1.10.1200.10">
    <property type="entry name" value="ACP-like"/>
    <property type="match status" value="1"/>
</dbReference>
<comment type="similarity">
    <text evidence="5">Belongs to the NRP synthetase family.</text>
</comment>
<dbReference type="SUPFAM" id="SSF47336">
    <property type="entry name" value="ACP-like"/>
    <property type="match status" value="1"/>
</dbReference>
<dbReference type="CDD" id="cd05918">
    <property type="entry name" value="A_NRPS_SidN3_like"/>
    <property type="match status" value="1"/>
</dbReference>
<dbReference type="SUPFAM" id="SSF56801">
    <property type="entry name" value="Acetyl-CoA synthetase-like"/>
    <property type="match status" value="1"/>
</dbReference>
<dbReference type="InterPro" id="IPR036736">
    <property type="entry name" value="ACP-like_sf"/>
</dbReference>
<sequence length="1306" mass="142441">MANSAAWKTYLEGYSPCNFPALGTGRSSGTGLASVSTVLKHGHDKLQSFSNLHSIDDVAAVLCAAWGLVLRAYTGQDTVCFGKASKKIDACRIDFASTTSILSILQTLQIAGDSQPRAQETSGSQLPLNAADSVTSFFNTCVLCRNEERPDQEENDVPGTAADTLDLFGIVVTFGVEQNVTSITLRYQTSLLDEAQAISVANTLEQAICEIIHNKDQVDGICLLSDAEKARIYSWNEKLPQHTNHRVDKLITDQCQRSPSAMAVCAWDGELSYEELDNVSSRLAQHLKALGVCSEVFVPICFEKSRWAIVAMLGVIKAGGAFVLLDASHPHQRLFDICNKISAKLIVSSTQNAKLAAGLAPSVVELGSDDCERSWRTDVIHGPDSFATPDCALYAVFTSGTTGTPKGVVSEHSSFLAATQTYIDALRLNRESRTFQFASYAFDVTIFDTLMTLTVGGCVCVPSDTERSNDLAKAVQHFRATHISLTPTIARILDPQDFPTMRTLTLGGEKLQTSEISKWVSHARVVHLYGATECSMIAVQSITGTSSDLRTTNCPTGHSCWVVDPADHDKLQAIGAIGELVVEGSIVSRGYLHDPIQTAETFIQPPAWLRELRGTNDQRCKVYKSGDLVRHGANGSIEFICRKNTQVKLRGQRIELGEVEHHLKLAFPGANFVVAELITVPDASRPPILMAFVRLGEDFGPGSITGSRGAASANIIAEPTDEFRSRVPAALSKLQDCLPSYMVPAAVIPLTVVPLTGTDKVDRKLLRRLGADLSRQQLERYQPTARTYRVPTTNVEKTLRKYFAEVLNLPEEQIWADDHFFALGGDSLTAMRLVSLARKGGYSFTVQNVFHRPQLSELASLMQTLKSQDDKKPQPFALVGKNQNVVRAAAQQCHLPTTAIEDLYPCTWLQKGLMSETMREPGAFIAKLELPLGRHIDVSRLEEAWTAVAKANPILRTRMVLSSSYGLLQAVVRDSVSWMASDNGECGDLPVAFGKPLVKVVLCRAAIRQATQTKLVLMMHHSVYDGYTLPLIIAQWKTAYDGHVLAPRPVSPFIRYLTSLPSGADYWISLLKDIRAPAFPALPSKTYNPVPDSTETYTSAVPKPVVKTYTSNTYVRLAWALTQCYHQQLTDVFFGTVVSGRNAPVDDIDLMTMPTVATIPCRVAPDTGRVVADMLDGIQNVASDGIPHEQFGLANISRLGEGPARACSFQTLLVMQPAAEGSTDDGFVEIPRSDANYRADATYAVNLFCELEAGRLAVTVLYDENVVPRLGMQRILADFGLALGTILQTPGSHVGDVLAILKQSRE</sequence>
<dbReference type="GO" id="GO:0044550">
    <property type="term" value="P:secondary metabolite biosynthetic process"/>
    <property type="evidence" value="ECO:0007669"/>
    <property type="project" value="TreeGrafter"/>
</dbReference>
<dbReference type="Gene3D" id="3.30.559.10">
    <property type="entry name" value="Chloramphenicol acetyltransferase-like domain"/>
    <property type="match status" value="1"/>
</dbReference>
<comment type="caution">
    <text evidence="7">The sequence shown here is derived from an EMBL/GenBank/DDBJ whole genome shotgun (WGS) entry which is preliminary data.</text>
</comment>
<dbReference type="OrthoDB" id="416786at2759"/>
<dbReference type="HOGENOM" id="CLU_000022_60_3_1"/>
<dbReference type="InterPro" id="IPR045851">
    <property type="entry name" value="AMP-bd_C_sf"/>
</dbReference>
<dbReference type="SUPFAM" id="SSF52777">
    <property type="entry name" value="CoA-dependent acyltransferases"/>
    <property type="match status" value="3"/>
</dbReference>
<dbReference type="EMBL" id="AZHE01000010">
    <property type="protein sequence ID" value="KHN97498.1"/>
    <property type="molecule type" value="Genomic_DNA"/>
</dbReference>
<dbReference type="InterPro" id="IPR009081">
    <property type="entry name" value="PP-bd_ACP"/>
</dbReference>
<comment type="pathway">
    <text evidence="1">Secondary metabolite biosynthesis.</text>
</comment>
<dbReference type="PANTHER" id="PTHR45527">
    <property type="entry name" value="NONRIBOSOMAL PEPTIDE SYNTHETASE"/>
    <property type="match status" value="1"/>
</dbReference>
<evidence type="ECO:0000256" key="2">
    <source>
        <dbReference type="ARBA" id="ARBA00022450"/>
    </source>
</evidence>
<dbReference type="PROSITE" id="PS00012">
    <property type="entry name" value="PHOSPHOPANTETHEINE"/>
    <property type="match status" value="1"/>
</dbReference>
<dbReference type="GO" id="GO:0043041">
    <property type="term" value="P:amino acid activation for nonribosomal peptide biosynthetic process"/>
    <property type="evidence" value="ECO:0007669"/>
    <property type="project" value="TreeGrafter"/>
</dbReference>
<evidence type="ECO:0000256" key="1">
    <source>
        <dbReference type="ARBA" id="ARBA00005179"/>
    </source>
</evidence>
<dbReference type="Proteomes" id="UP000030816">
    <property type="component" value="Unassembled WGS sequence"/>
</dbReference>
<dbReference type="FunFam" id="1.10.1200.10:FF:000005">
    <property type="entry name" value="Nonribosomal peptide synthetase 1"/>
    <property type="match status" value="1"/>
</dbReference>
<dbReference type="NCBIfam" id="TIGR01733">
    <property type="entry name" value="AA-adenyl-dom"/>
    <property type="match status" value="1"/>
</dbReference>
<dbReference type="GeneID" id="63738968"/>
<evidence type="ECO:0000313" key="7">
    <source>
        <dbReference type="EMBL" id="KHN97498.1"/>
    </source>
</evidence>
<dbReference type="Gene3D" id="3.30.300.30">
    <property type="match status" value="1"/>
</dbReference>
<dbReference type="InterPro" id="IPR042099">
    <property type="entry name" value="ANL_N_sf"/>
</dbReference>
<dbReference type="GO" id="GO:0005737">
    <property type="term" value="C:cytoplasm"/>
    <property type="evidence" value="ECO:0007669"/>
    <property type="project" value="TreeGrafter"/>
</dbReference>